<accession>A0AAN8F7T7</accession>
<proteinExistence type="predicted"/>
<keyword evidence="2" id="KW-1185">Reference proteome</keyword>
<dbReference type="PANTHER" id="PTHR33112">
    <property type="entry name" value="DOMAIN PROTEIN, PUTATIVE-RELATED"/>
    <property type="match status" value="1"/>
</dbReference>
<dbReference type="PANTHER" id="PTHR33112:SF16">
    <property type="entry name" value="HETEROKARYON INCOMPATIBILITY DOMAIN-CONTAINING PROTEIN"/>
    <property type="match status" value="1"/>
</dbReference>
<reference evidence="1 2" key="1">
    <citation type="submission" date="2022-12" db="EMBL/GenBank/DDBJ databases">
        <title>Genomic features and morphological characterization of a novel Knufia sp. strain isolated from spacecraft assembly facility.</title>
        <authorList>
            <person name="Teixeira M."/>
            <person name="Chander A.M."/>
            <person name="Stajich J.E."/>
            <person name="Venkateswaran K."/>
        </authorList>
    </citation>
    <scope>NUCLEOTIDE SEQUENCE [LARGE SCALE GENOMIC DNA]</scope>
    <source>
        <strain evidence="1 2">FJI-L2-BK-P2</strain>
    </source>
</reference>
<protein>
    <submittedName>
        <fullName evidence="1">Uncharacterized protein</fullName>
    </submittedName>
</protein>
<evidence type="ECO:0000313" key="2">
    <source>
        <dbReference type="Proteomes" id="UP001316803"/>
    </source>
</evidence>
<dbReference type="Proteomes" id="UP001316803">
    <property type="component" value="Unassembled WGS sequence"/>
</dbReference>
<name>A0AAN8F7T7_9EURO</name>
<sequence>MLTIQPGHGRLIVNSFQERRISRRCLYFCEDQLIFKCHAGVWREDIILEDPQVLACHDTVGLRDGSLVRLDASFTDLYIECLYRYANRDLTHEVDVVDAFSGVLDILVKSKEHADPAIPTSICGLPTIHFDWAILFDNSDERPPRRRHHDLPSWSWCGWKNAISSKENSLTQEELLEFGRCQTWIRWYLHGTSRVDGSKHIVCFTPEQPAPDNSLFPPFKFPPMADCLTTSLDLAVAHEVCRSPFGAILHFATLTVDLRLFPASSGKLASYYSIGKEPTKALGYIQLDEPYFIPRPLSLYRFLALSVAGRQNIKSYHYAGVLDNPDACEAYNVMMVDIPQTDRMAVQRIDLGIIFRAALDSDPGAEWREVWLR</sequence>
<dbReference type="AlphaFoldDB" id="A0AAN8F7T7"/>
<dbReference type="EMBL" id="JAKLMC020000001">
    <property type="protein sequence ID" value="KAK5958558.1"/>
    <property type="molecule type" value="Genomic_DNA"/>
</dbReference>
<evidence type="ECO:0000313" key="1">
    <source>
        <dbReference type="EMBL" id="KAK5958558.1"/>
    </source>
</evidence>
<comment type="caution">
    <text evidence="1">The sequence shown here is derived from an EMBL/GenBank/DDBJ whole genome shotgun (WGS) entry which is preliminary data.</text>
</comment>
<gene>
    <name evidence="1" type="ORF">OHC33_000401</name>
</gene>
<organism evidence="1 2">
    <name type="scientific">Knufia fluminis</name>
    <dbReference type="NCBI Taxonomy" id="191047"/>
    <lineage>
        <taxon>Eukaryota</taxon>
        <taxon>Fungi</taxon>
        <taxon>Dikarya</taxon>
        <taxon>Ascomycota</taxon>
        <taxon>Pezizomycotina</taxon>
        <taxon>Eurotiomycetes</taxon>
        <taxon>Chaetothyriomycetidae</taxon>
        <taxon>Chaetothyriales</taxon>
        <taxon>Trichomeriaceae</taxon>
        <taxon>Knufia</taxon>
    </lineage>
</organism>